<dbReference type="InterPro" id="IPR013762">
    <property type="entry name" value="Integrase-like_cat_sf"/>
</dbReference>
<feature type="domain" description="Tyr recombinase" evidence="4">
    <location>
        <begin position="164"/>
        <end position="352"/>
    </location>
</feature>
<sequence>MVSRQKKASLLFFQILYRADQSVVVLPTKYLAYKTRANASPNTVKQIAFSLCYYLNYLESTDMNVGQVFELKFDEQHRHFTDFLRWLKLGCHLDKGRKKTPNNGTCNAYLQDVFGWYQFLETEEEQFQDLKVLSSHVVSFVNPAGVRFHLTKKTFRGYLPEEVHKGRAIEEDNILTLLEHCANLRDQLLMLLLAETGFRIGEMLGVYYTKDINYQKHSIRVNFRDQNENDARAKNAEYREAVISPETFRILMLYLSENRELLKKTEHLFINLSGPNAGKPLNANAVYAMMGRLEAKTKIKVTPHMLRHYYAKQRRDSGWDIFLISQALGHRHVDTTRQYLDEETDKLAKTAEQYFDQYGSLLMADKLL</sequence>
<evidence type="ECO:0000313" key="6">
    <source>
        <dbReference type="Proteomes" id="UP000886860"/>
    </source>
</evidence>
<dbReference type="GO" id="GO:0003677">
    <property type="term" value="F:DNA binding"/>
    <property type="evidence" value="ECO:0007669"/>
    <property type="project" value="UniProtKB-KW"/>
</dbReference>
<dbReference type="PANTHER" id="PTHR30349">
    <property type="entry name" value="PHAGE INTEGRASE-RELATED"/>
    <property type="match status" value="1"/>
</dbReference>
<dbReference type="GO" id="GO:0015074">
    <property type="term" value="P:DNA integration"/>
    <property type="evidence" value="ECO:0007669"/>
    <property type="project" value="InterPro"/>
</dbReference>
<evidence type="ECO:0000256" key="2">
    <source>
        <dbReference type="ARBA" id="ARBA00023125"/>
    </source>
</evidence>
<dbReference type="Proteomes" id="UP000886860">
    <property type="component" value="Unassembled WGS sequence"/>
</dbReference>
<dbReference type="PROSITE" id="PS51898">
    <property type="entry name" value="TYR_RECOMBINASE"/>
    <property type="match status" value="1"/>
</dbReference>
<evidence type="ECO:0000259" key="4">
    <source>
        <dbReference type="PROSITE" id="PS51898"/>
    </source>
</evidence>
<protein>
    <submittedName>
        <fullName evidence="5">Tyrosine-type recombinase/integrase</fullName>
    </submittedName>
</protein>
<evidence type="ECO:0000256" key="1">
    <source>
        <dbReference type="ARBA" id="ARBA00008857"/>
    </source>
</evidence>
<dbReference type="Gene3D" id="1.10.150.130">
    <property type="match status" value="1"/>
</dbReference>
<dbReference type="EMBL" id="DVKS01000196">
    <property type="protein sequence ID" value="HIT42786.1"/>
    <property type="molecule type" value="Genomic_DNA"/>
</dbReference>
<dbReference type="Gene3D" id="1.10.443.10">
    <property type="entry name" value="Intergrase catalytic core"/>
    <property type="match status" value="1"/>
</dbReference>
<comment type="caution">
    <text evidence="5">The sequence shown here is derived from an EMBL/GenBank/DDBJ whole genome shotgun (WGS) entry which is preliminary data.</text>
</comment>
<comment type="similarity">
    <text evidence="1">Belongs to the 'phage' integrase family.</text>
</comment>
<keyword evidence="2" id="KW-0238">DNA-binding</keyword>
<evidence type="ECO:0000313" key="5">
    <source>
        <dbReference type="EMBL" id="HIT42786.1"/>
    </source>
</evidence>
<dbReference type="Pfam" id="PF00589">
    <property type="entry name" value="Phage_integrase"/>
    <property type="match status" value="1"/>
</dbReference>
<accession>A0A9D1GKY5</accession>
<reference evidence="5" key="2">
    <citation type="journal article" date="2021" name="PeerJ">
        <title>Extensive microbial diversity within the chicken gut microbiome revealed by metagenomics and culture.</title>
        <authorList>
            <person name="Gilroy R."/>
            <person name="Ravi A."/>
            <person name="Getino M."/>
            <person name="Pursley I."/>
            <person name="Horton D.L."/>
            <person name="Alikhan N.F."/>
            <person name="Baker D."/>
            <person name="Gharbi K."/>
            <person name="Hall N."/>
            <person name="Watson M."/>
            <person name="Adriaenssens E.M."/>
            <person name="Foster-Nyarko E."/>
            <person name="Jarju S."/>
            <person name="Secka A."/>
            <person name="Antonio M."/>
            <person name="Oren A."/>
            <person name="Chaudhuri R.R."/>
            <person name="La Ragione R."/>
            <person name="Hildebrand F."/>
            <person name="Pallen M.J."/>
        </authorList>
    </citation>
    <scope>NUCLEOTIDE SEQUENCE</scope>
    <source>
        <strain evidence="5">CHK123-3438</strain>
    </source>
</reference>
<dbReference type="GO" id="GO:0006310">
    <property type="term" value="P:DNA recombination"/>
    <property type="evidence" value="ECO:0007669"/>
    <property type="project" value="UniProtKB-KW"/>
</dbReference>
<organism evidence="5 6">
    <name type="scientific">Candidatus Caccovicinus merdipullorum</name>
    <dbReference type="NCBI Taxonomy" id="2840724"/>
    <lineage>
        <taxon>Bacteria</taxon>
        <taxon>Bacillati</taxon>
        <taxon>Bacillota</taxon>
        <taxon>Clostridia</taxon>
        <taxon>Eubacteriales</taxon>
        <taxon>Candidatus Caccovicinus</taxon>
    </lineage>
</organism>
<dbReference type="InterPro" id="IPR002104">
    <property type="entry name" value="Integrase_catalytic"/>
</dbReference>
<keyword evidence="3" id="KW-0233">DNA recombination</keyword>
<dbReference type="AlphaFoldDB" id="A0A9D1GKY5"/>
<evidence type="ECO:0000256" key="3">
    <source>
        <dbReference type="ARBA" id="ARBA00023172"/>
    </source>
</evidence>
<dbReference type="InterPro" id="IPR050090">
    <property type="entry name" value="Tyrosine_recombinase_XerCD"/>
</dbReference>
<dbReference type="PANTHER" id="PTHR30349:SF41">
    <property type="entry name" value="INTEGRASE_RECOMBINASE PROTEIN MJ0367-RELATED"/>
    <property type="match status" value="1"/>
</dbReference>
<dbReference type="InterPro" id="IPR010998">
    <property type="entry name" value="Integrase_recombinase_N"/>
</dbReference>
<reference evidence="5" key="1">
    <citation type="submission" date="2020-10" db="EMBL/GenBank/DDBJ databases">
        <authorList>
            <person name="Gilroy R."/>
        </authorList>
    </citation>
    <scope>NUCLEOTIDE SEQUENCE</scope>
    <source>
        <strain evidence="5">CHK123-3438</strain>
    </source>
</reference>
<dbReference type="SUPFAM" id="SSF56349">
    <property type="entry name" value="DNA breaking-rejoining enzymes"/>
    <property type="match status" value="1"/>
</dbReference>
<dbReference type="InterPro" id="IPR011010">
    <property type="entry name" value="DNA_brk_join_enz"/>
</dbReference>
<name>A0A9D1GKY5_9FIRM</name>
<gene>
    <name evidence="5" type="ORF">IAB60_11960</name>
</gene>
<proteinExistence type="inferred from homology"/>